<accession>A0AAD7FNU8</accession>
<evidence type="ECO:0000313" key="4">
    <source>
        <dbReference type="EMBL" id="KAJ7630898.1"/>
    </source>
</evidence>
<keyword evidence="5" id="KW-1185">Reference proteome</keyword>
<keyword evidence="2" id="KW-1133">Transmembrane helix</keyword>
<feature type="region of interest" description="Disordered" evidence="1">
    <location>
        <begin position="446"/>
        <end position="465"/>
    </location>
</feature>
<feature type="region of interest" description="Disordered" evidence="1">
    <location>
        <begin position="118"/>
        <end position="168"/>
    </location>
</feature>
<proteinExistence type="predicted"/>
<dbReference type="Pfam" id="PF09994">
    <property type="entry name" value="T6SS_Tle1-like_cat"/>
    <property type="match status" value="1"/>
</dbReference>
<feature type="transmembrane region" description="Helical" evidence="2">
    <location>
        <begin position="7"/>
        <end position="26"/>
    </location>
</feature>
<feature type="region of interest" description="Disordered" evidence="1">
    <location>
        <begin position="667"/>
        <end position="698"/>
    </location>
</feature>
<dbReference type="PANTHER" id="PTHR33840">
    <property type="match status" value="1"/>
</dbReference>
<reference evidence="4" key="1">
    <citation type="submission" date="2023-03" db="EMBL/GenBank/DDBJ databases">
        <title>Massive genome expansion in bonnet fungi (Mycena s.s.) driven by repeated elements and novel gene families across ecological guilds.</title>
        <authorList>
            <consortium name="Lawrence Berkeley National Laboratory"/>
            <person name="Harder C.B."/>
            <person name="Miyauchi S."/>
            <person name="Viragh M."/>
            <person name="Kuo A."/>
            <person name="Thoen E."/>
            <person name="Andreopoulos B."/>
            <person name="Lu D."/>
            <person name="Skrede I."/>
            <person name="Drula E."/>
            <person name="Henrissat B."/>
            <person name="Morin E."/>
            <person name="Kohler A."/>
            <person name="Barry K."/>
            <person name="LaButti K."/>
            <person name="Morin E."/>
            <person name="Salamov A."/>
            <person name="Lipzen A."/>
            <person name="Mereny Z."/>
            <person name="Hegedus B."/>
            <person name="Baldrian P."/>
            <person name="Stursova M."/>
            <person name="Weitz H."/>
            <person name="Taylor A."/>
            <person name="Grigoriev I.V."/>
            <person name="Nagy L.G."/>
            <person name="Martin F."/>
            <person name="Kauserud H."/>
        </authorList>
    </citation>
    <scope>NUCLEOTIDE SEQUENCE</scope>
    <source>
        <strain evidence="4">9284</strain>
    </source>
</reference>
<dbReference type="InterPro" id="IPR036424">
    <property type="entry name" value="UPP_synth-like_sf"/>
</dbReference>
<feature type="compositionally biased region" description="Basic residues" evidence="1">
    <location>
        <begin position="156"/>
        <end position="168"/>
    </location>
</feature>
<feature type="compositionally biased region" description="Basic and acidic residues" evidence="1">
    <location>
        <begin position="685"/>
        <end position="698"/>
    </location>
</feature>
<dbReference type="SUPFAM" id="SSF64005">
    <property type="entry name" value="Undecaprenyl diphosphate synthase"/>
    <property type="match status" value="1"/>
</dbReference>
<gene>
    <name evidence="4" type="ORF">FB45DRAFT_1058820</name>
</gene>
<feature type="compositionally biased region" description="Basic and acidic residues" evidence="1">
    <location>
        <begin position="128"/>
        <end position="141"/>
    </location>
</feature>
<feature type="domain" description="T6SS Phospholipase effector Tle1-like catalytic" evidence="3">
    <location>
        <begin position="297"/>
        <end position="568"/>
    </location>
</feature>
<dbReference type="Proteomes" id="UP001221142">
    <property type="component" value="Unassembled WGS sequence"/>
</dbReference>
<organism evidence="4 5">
    <name type="scientific">Roridomyces roridus</name>
    <dbReference type="NCBI Taxonomy" id="1738132"/>
    <lineage>
        <taxon>Eukaryota</taxon>
        <taxon>Fungi</taxon>
        <taxon>Dikarya</taxon>
        <taxon>Basidiomycota</taxon>
        <taxon>Agaricomycotina</taxon>
        <taxon>Agaricomycetes</taxon>
        <taxon>Agaricomycetidae</taxon>
        <taxon>Agaricales</taxon>
        <taxon>Marasmiineae</taxon>
        <taxon>Mycenaceae</taxon>
        <taxon>Roridomyces</taxon>
    </lineage>
</organism>
<dbReference type="AlphaFoldDB" id="A0AAD7FNU8"/>
<evidence type="ECO:0000259" key="3">
    <source>
        <dbReference type="Pfam" id="PF09994"/>
    </source>
</evidence>
<dbReference type="InterPro" id="IPR018712">
    <property type="entry name" value="Tle1-like_cat"/>
</dbReference>
<protein>
    <recommendedName>
        <fullName evidence="3">T6SS Phospholipase effector Tle1-like catalytic domain-containing protein</fullName>
    </recommendedName>
</protein>
<dbReference type="GO" id="GO:0016765">
    <property type="term" value="F:transferase activity, transferring alkyl or aryl (other than methyl) groups"/>
    <property type="evidence" value="ECO:0007669"/>
    <property type="project" value="InterPro"/>
</dbReference>
<name>A0AAD7FNU8_9AGAR</name>
<keyword evidence="2" id="KW-0812">Transmembrane</keyword>
<dbReference type="SUPFAM" id="SSF53474">
    <property type="entry name" value="alpha/beta-Hydrolases"/>
    <property type="match status" value="1"/>
</dbReference>
<evidence type="ECO:0000313" key="5">
    <source>
        <dbReference type="Proteomes" id="UP001221142"/>
    </source>
</evidence>
<dbReference type="EMBL" id="JARKIF010000009">
    <property type="protein sequence ID" value="KAJ7630898.1"/>
    <property type="molecule type" value="Genomic_DNA"/>
</dbReference>
<keyword evidence="2" id="KW-0472">Membrane</keyword>
<sequence>MAVLEFLLLRILHWLYCFIALVNAYWNRFLWSPPLPLEAPRRRIPQHLALLLVPVSSSPGLCVETVSRTAAWCRVVGIEKLTVFDSHGVLVDCADQIQQSVAGACGLDEYDSSSDIEYPITPPPSDYSESRPRSPENDSQKETSVITFRFPEIKPKPKPSRFGLKRRQQRTLDAPTAPLTLCIASRQCSKPAIAAAATQLARRRQLDLSIESLNTLLEGPHALAPPDFLIVHHLCPSNVMPRPLELYGFPPWQIRLTEIYNNSKRRSLRQWLTLGKTPPIPDSTNGPNQAPFTRVKKRIIVCCDGTWEDGVSQENRQSYTNILRLARTINHEDARFQPPIPQIVFYQSGIGSEKTLYSQYVVGITGDSLGDKVEEAYAFIAHNYQPGDEIFLFGFSRGAYTARMVAMFIGEIGVLDRTDMDHFATIFLAYQKLGKSKDAAETQQLKAEMAPWTSSNSPGKRRADSDQDTFSIKFVGVFETVGSGSYLSILITTNPTLLSREHIQYAYHALALDENRVDFTPCKFEQTPHGLQKGQVLSQCWFSGSHADVGGGWKEHDLADISLFWMAANVGDHLSLDYAYLGSLPNPSAAWGALPPHNPDKGLYTLAKLQPRAPPTEKNNVTHETIHLSVTQRKSATPVLKEDLQVHSSSIIAPLLALEDGLRSHWHSLGPGAQDHSAPSAKHAAAKEELQTDSVGKHAREKHWLSHIVKDIKHAVEKLP</sequence>
<comment type="caution">
    <text evidence="4">The sequence shown here is derived from an EMBL/GenBank/DDBJ whole genome shotgun (WGS) entry which is preliminary data.</text>
</comment>
<dbReference type="PANTHER" id="PTHR33840:SF1">
    <property type="entry name" value="TLE1 PHOSPHOLIPASE DOMAIN-CONTAINING PROTEIN"/>
    <property type="match status" value="1"/>
</dbReference>
<evidence type="ECO:0000256" key="1">
    <source>
        <dbReference type="SAM" id="MobiDB-lite"/>
    </source>
</evidence>
<dbReference type="InterPro" id="IPR029058">
    <property type="entry name" value="AB_hydrolase_fold"/>
</dbReference>
<evidence type="ECO:0000256" key="2">
    <source>
        <dbReference type="SAM" id="Phobius"/>
    </source>
</evidence>